<evidence type="ECO:0000313" key="3">
    <source>
        <dbReference type="Proteomes" id="UP001566331"/>
    </source>
</evidence>
<reference evidence="2 3" key="1">
    <citation type="submission" date="2024-07" db="EMBL/GenBank/DDBJ databases">
        <title>Luteimonas salilacus sp. nov., isolated from the shore soil of Salt Lake in Tibet of China.</title>
        <authorList>
            <person name="Zhang X."/>
            <person name="Li A."/>
        </authorList>
    </citation>
    <scope>NUCLEOTIDE SEQUENCE [LARGE SCALE GENOMIC DNA]</scope>
    <source>
        <strain evidence="2 3">B3-2-R+30</strain>
    </source>
</reference>
<keyword evidence="1" id="KW-0472">Membrane</keyword>
<feature type="transmembrane region" description="Helical" evidence="1">
    <location>
        <begin position="29"/>
        <end position="48"/>
    </location>
</feature>
<evidence type="ECO:0000256" key="1">
    <source>
        <dbReference type="SAM" id="Phobius"/>
    </source>
</evidence>
<proteinExistence type="predicted"/>
<keyword evidence="3" id="KW-1185">Reference proteome</keyword>
<feature type="transmembrane region" description="Helical" evidence="1">
    <location>
        <begin position="127"/>
        <end position="150"/>
    </location>
</feature>
<protein>
    <submittedName>
        <fullName evidence="2">NrsF family protein</fullName>
    </submittedName>
</protein>
<evidence type="ECO:0000313" key="2">
    <source>
        <dbReference type="EMBL" id="MEZ0475817.1"/>
    </source>
</evidence>
<feature type="transmembrane region" description="Helical" evidence="1">
    <location>
        <begin position="60"/>
        <end position="80"/>
    </location>
</feature>
<gene>
    <name evidence="2" type="ORF">AB6713_14520</name>
</gene>
<feature type="transmembrane region" description="Helical" evidence="1">
    <location>
        <begin position="186"/>
        <end position="212"/>
    </location>
</feature>
<name>A0ABV4HVW9_9GAMM</name>
<keyword evidence="1" id="KW-0812">Transmembrane</keyword>
<sequence length="220" mass="23395">MTNTNTLIEQLASRARPVRPLASPMRRTMLWIAMANAVVALIAAAIGLRPGLAAELDAAPALIEWIASVLTGILAAYAVFQISVPGRSPAWAWLPVPTLLLWLSGLGWGCLRDLARIGSDAFLFQFTSWHCAVAITMTGVPLGLVLLLMVRHAGVVRPRATAMLAALSAAALSAAGVTLIHGQESALMVLVWHLGAVAILSLLCLLFGRPLFSWIGHARR</sequence>
<feature type="transmembrane region" description="Helical" evidence="1">
    <location>
        <begin position="92"/>
        <end position="115"/>
    </location>
</feature>
<dbReference type="RefSeq" id="WP_370565330.1">
    <property type="nucleotide sequence ID" value="NZ_JBFWIB010000015.1"/>
</dbReference>
<organism evidence="2 3">
    <name type="scientific">Luteimonas salinilitoris</name>
    <dbReference type="NCBI Taxonomy" id="3237697"/>
    <lineage>
        <taxon>Bacteria</taxon>
        <taxon>Pseudomonadati</taxon>
        <taxon>Pseudomonadota</taxon>
        <taxon>Gammaproteobacteria</taxon>
        <taxon>Lysobacterales</taxon>
        <taxon>Lysobacteraceae</taxon>
        <taxon>Luteimonas</taxon>
    </lineage>
</organism>
<dbReference type="Pfam" id="PF06532">
    <property type="entry name" value="NrsF"/>
    <property type="match status" value="1"/>
</dbReference>
<dbReference type="Proteomes" id="UP001566331">
    <property type="component" value="Unassembled WGS sequence"/>
</dbReference>
<feature type="transmembrane region" description="Helical" evidence="1">
    <location>
        <begin position="162"/>
        <end position="180"/>
    </location>
</feature>
<accession>A0ABV4HVW9</accession>
<dbReference type="InterPro" id="IPR009495">
    <property type="entry name" value="NrsF"/>
</dbReference>
<keyword evidence="1" id="KW-1133">Transmembrane helix</keyword>
<dbReference type="EMBL" id="JBFWIC010000022">
    <property type="protein sequence ID" value="MEZ0475817.1"/>
    <property type="molecule type" value="Genomic_DNA"/>
</dbReference>
<comment type="caution">
    <text evidence="2">The sequence shown here is derived from an EMBL/GenBank/DDBJ whole genome shotgun (WGS) entry which is preliminary data.</text>
</comment>